<keyword evidence="5 7" id="KW-1133">Transmembrane helix</keyword>
<dbReference type="GO" id="GO:0022857">
    <property type="term" value="F:transmembrane transporter activity"/>
    <property type="evidence" value="ECO:0007669"/>
    <property type="project" value="UniProtKB-UniRule"/>
</dbReference>
<comment type="caution">
    <text evidence="7">Lacks conserved residue(s) required for the propagation of feature annotation.</text>
</comment>
<dbReference type="PANTHER" id="PTHR33362:SF3">
    <property type="entry name" value="SIALIC ACID TRAP TRANSPORTER PERMEASE PROTEIN SIAT"/>
    <property type="match status" value="1"/>
</dbReference>
<dbReference type="PIRSF" id="PIRSF006066">
    <property type="entry name" value="HI0050"/>
    <property type="match status" value="1"/>
</dbReference>
<feature type="transmembrane region" description="Helical" evidence="7">
    <location>
        <begin position="242"/>
        <end position="260"/>
    </location>
</feature>
<evidence type="ECO:0000313" key="9">
    <source>
        <dbReference type="EMBL" id="PWS37512.1"/>
    </source>
</evidence>
<comment type="subunit">
    <text evidence="7">The complex comprises the extracytoplasmic solute receptor protein and the two transmembrane proteins.</text>
</comment>
<keyword evidence="4 7" id="KW-0812">Transmembrane</keyword>
<feature type="transmembrane region" description="Helical" evidence="7">
    <location>
        <begin position="12"/>
        <end position="39"/>
    </location>
</feature>
<feature type="transmembrane region" description="Helical" evidence="7">
    <location>
        <begin position="171"/>
        <end position="194"/>
    </location>
</feature>
<dbReference type="PANTHER" id="PTHR33362">
    <property type="entry name" value="SIALIC ACID TRAP TRANSPORTER PERMEASE PROTEIN SIAT-RELATED"/>
    <property type="match status" value="1"/>
</dbReference>
<dbReference type="InterPro" id="IPR004681">
    <property type="entry name" value="TRAP_DctM"/>
</dbReference>
<evidence type="ECO:0000256" key="6">
    <source>
        <dbReference type="ARBA" id="ARBA00023136"/>
    </source>
</evidence>
<evidence type="ECO:0000256" key="4">
    <source>
        <dbReference type="ARBA" id="ARBA00022692"/>
    </source>
</evidence>
<comment type="subcellular location">
    <subcellularLocation>
        <location evidence="1 7">Cell inner membrane</location>
        <topology evidence="1 7">Multi-pass membrane protein</topology>
    </subcellularLocation>
</comment>
<evidence type="ECO:0000256" key="7">
    <source>
        <dbReference type="RuleBase" id="RU369079"/>
    </source>
</evidence>
<feature type="transmembrane region" description="Helical" evidence="7">
    <location>
        <begin position="272"/>
        <end position="296"/>
    </location>
</feature>
<name>A0A317FGN9_9PROT</name>
<gene>
    <name evidence="9" type="ORF">DFH01_11835</name>
</gene>
<evidence type="ECO:0000256" key="2">
    <source>
        <dbReference type="ARBA" id="ARBA00022475"/>
    </source>
</evidence>
<dbReference type="AlphaFoldDB" id="A0A317FGN9"/>
<evidence type="ECO:0000256" key="1">
    <source>
        <dbReference type="ARBA" id="ARBA00004429"/>
    </source>
</evidence>
<sequence length="428" mass="44710">MTETMGWVLAGWVLAMLAGVPLYATMGLACFAFVFLAGINPAIVPQKIGQAANSFPLLAAPLFILMGNIMNAAGVTDRIFGFARVCVGWLRGGLCHANILASVIFAGMSGSAVADAGGVGTLEIKAMKDEGYDAETAAAITAASATIGPIIPPSLPMVIYGVSADVSIGGLSLAGVIPGLLMAGSLMAMVTVVARRRGLERSRFPGLREVWIAYRRAHWALMTPVILFGGMIGGIFTPTEAAAVAASYALVLGLFVYRDFRLRDLPELIVQTVNTTGVVLALVMTAAALGWCLSISRIPQTFGPMIVELIGNPLVFLLAVNVGLLLVGCFMEALAAMLILIPILTPAAAQFGIDPVHFGLIFVLNLMIGTVTPPVGVVLFVTAKIAGISFGAMSRAIVPWLLPLLAVLLATTLFPPLTTFLPHLLLGR</sequence>
<dbReference type="NCBIfam" id="TIGR00786">
    <property type="entry name" value="dctM"/>
    <property type="match status" value="1"/>
</dbReference>
<proteinExistence type="inferred from homology"/>
<feature type="transmembrane region" description="Helical" evidence="7">
    <location>
        <begin position="51"/>
        <end position="70"/>
    </location>
</feature>
<feature type="transmembrane region" description="Helical" evidence="7">
    <location>
        <begin position="217"/>
        <end position="236"/>
    </location>
</feature>
<keyword evidence="3 7" id="KW-0997">Cell inner membrane</keyword>
<keyword evidence="2" id="KW-1003">Cell membrane</keyword>
<comment type="similarity">
    <text evidence="7">Belongs to the TRAP transporter large permease family.</text>
</comment>
<keyword evidence="7" id="KW-0813">Transport</keyword>
<dbReference type="InterPro" id="IPR010656">
    <property type="entry name" value="DctM"/>
</dbReference>
<feature type="domain" description="TRAP C4-dicarboxylate transport system permease DctM subunit" evidence="8">
    <location>
        <begin position="13"/>
        <end position="416"/>
    </location>
</feature>
<dbReference type="RefSeq" id="WP_109870620.1">
    <property type="nucleotide sequence ID" value="NZ_QGNA01000002.1"/>
</dbReference>
<comment type="function">
    <text evidence="7">Part of the tripartite ATP-independent periplasmic (TRAP) transport system.</text>
</comment>
<reference evidence="10" key="1">
    <citation type="submission" date="2018-05" db="EMBL/GenBank/DDBJ databases">
        <authorList>
            <person name="Du Z."/>
            <person name="Wang X."/>
        </authorList>
    </citation>
    <scope>NUCLEOTIDE SEQUENCE [LARGE SCALE GENOMIC DNA]</scope>
    <source>
        <strain evidence="10">CQN31</strain>
    </source>
</reference>
<dbReference type="EMBL" id="QGNA01000002">
    <property type="protein sequence ID" value="PWS37512.1"/>
    <property type="molecule type" value="Genomic_DNA"/>
</dbReference>
<evidence type="ECO:0000259" key="8">
    <source>
        <dbReference type="Pfam" id="PF06808"/>
    </source>
</evidence>
<dbReference type="Proteomes" id="UP000245765">
    <property type="component" value="Unassembled WGS sequence"/>
</dbReference>
<accession>A0A317FGN9</accession>
<keyword evidence="6 7" id="KW-0472">Membrane</keyword>
<keyword evidence="10" id="KW-1185">Reference proteome</keyword>
<protein>
    <recommendedName>
        <fullName evidence="7">TRAP transporter large permease protein</fullName>
    </recommendedName>
</protein>
<comment type="caution">
    <text evidence="9">The sequence shown here is derived from an EMBL/GenBank/DDBJ whole genome shotgun (WGS) entry which is preliminary data.</text>
</comment>
<dbReference type="OrthoDB" id="7350150at2"/>
<dbReference type="Pfam" id="PF06808">
    <property type="entry name" value="DctM"/>
    <property type="match status" value="1"/>
</dbReference>
<feature type="transmembrane region" description="Helical" evidence="7">
    <location>
        <begin position="316"/>
        <end position="344"/>
    </location>
</feature>
<evidence type="ECO:0000313" key="10">
    <source>
        <dbReference type="Proteomes" id="UP000245765"/>
    </source>
</evidence>
<evidence type="ECO:0000256" key="5">
    <source>
        <dbReference type="ARBA" id="ARBA00022989"/>
    </source>
</evidence>
<dbReference type="GO" id="GO:0005886">
    <property type="term" value="C:plasma membrane"/>
    <property type="evidence" value="ECO:0007669"/>
    <property type="project" value="UniProtKB-SubCell"/>
</dbReference>
<evidence type="ECO:0000256" key="3">
    <source>
        <dbReference type="ARBA" id="ARBA00022519"/>
    </source>
</evidence>
<feature type="transmembrane region" description="Helical" evidence="7">
    <location>
        <begin position="356"/>
        <end position="380"/>
    </location>
</feature>
<organism evidence="9 10">
    <name type="scientific">Falsiroseomonas bella</name>
    <dbReference type="NCBI Taxonomy" id="2184016"/>
    <lineage>
        <taxon>Bacteria</taxon>
        <taxon>Pseudomonadati</taxon>
        <taxon>Pseudomonadota</taxon>
        <taxon>Alphaproteobacteria</taxon>
        <taxon>Acetobacterales</taxon>
        <taxon>Roseomonadaceae</taxon>
        <taxon>Falsiroseomonas</taxon>
    </lineage>
</organism>
<feature type="transmembrane region" description="Helical" evidence="7">
    <location>
        <begin position="400"/>
        <end position="426"/>
    </location>
</feature>